<dbReference type="InterPro" id="IPR027094">
    <property type="entry name" value="Mitofusin_fam"/>
</dbReference>
<dbReference type="PANTHER" id="PTHR10465">
    <property type="entry name" value="TRANSMEMBRANE GTPASE FZO1"/>
    <property type="match status" value="1"/>
</dbReference>
<protein>
    <recommendedName>
        <fullName evidence="8">Dynamin N-terminal domain-containing protein</fullName>
    </recommendedName>
</protein>
<evidence type="ECO:0000313" key="9">
    <source>
        <dbReference type="EMBL" id="RPM02487.1"/>
    </source>
</evidence>
<evidence type="ECO:0000256" key="2">
    <source>
        <dbReference type="ARBA" id="ARBA00022741"/>
    </source>
</evidence>
<feature type="region of interest" description="Disordered" evidence="7">
    <location>
        <begin position="146"/>
        <end position="170"/>
    </location>
</feature>
<keyword evidence="5" id="KW-0472">Membrane</keyword>
<keyword evidence="3" id="KW-0378">Hydrolase</keyword>
<reference evidence="9 10" key="2">
    <citation type="submission" date="2019-01" db="EMBL/GenBank/DDBJ databases">
        <title>The Pseudomonas aeruginosa pan-genome provides new insights on its population structure, horizontal gene transfer and pathogenicity.</title>
        <authorList>
            <person name="Freschi L."/>
            <person name="Vincent A.T."/>
            <person name="Jeukens J."/>
            <person name="Emond-Rheault J.-G."/>
            <person name="Kukavica-Ibrulj I."/>
            <person name="Dupont M.-J."/>
            <person name="Charette S.J."/>
            <person name="Boyle B."/>
            <person name="Levesque R.C."/>
        </authorList>
    </citation>
    <scope>NUCLEOTIDE SEQUENCE [LARGE SCALE GENOMIC DNA]</scope>
    <source>
        <strain evidence="9 10">PA-W36</strain>
    </source>
</reference>
<dbReference type="InterPro" id="IPR045063">
    <property type="entry name" value="Dynamin_N"/>
</dbReference>
<reference evidence="9 10" key="1">
    <citation type="submission" date="2017-08" db="EMBL/GenBank/DDBJ databases">
        <authorList>
            <person name="Feschi L."/>
            <person name="Jeukens J."/>
            <person name="Emond-Rheault J.-G."/>
            <person name="Kukavica-Ibrulj I."/>
            <person name="Boyle B."/>
            <person name="Levesque R.C."/>
        </authorList>
    </citation>
    <scope>NUCLEOTIDE SEQUENCE [LARGE SCALE GENOMIC DNA]</scope>
    <source>
        <strain evidence="9 10">PA-W36</strain>
    </source>
</reference>
<evidence type="ECO:0000256" key="1">
    <source>
        <dbReference type="ARBA" id="ARBA00004370"/>
    </source>
</evidence>
<comment type="caution">
    <text evidence="9">The sequence shown here is derived from an EMBL/GenBank/DDBJ whole genome shotgun (WGS) entry which is preliminary data.</text>
</comment>
<dbReference type="GO" id="GO:0005525">
    <property type="term" value="F:GTP binding"/>
    <property type="evidence" value="ECO:0007669"/>
    <property type="project" value="UniProtKB-KW"/>
</dbReference>
<evidence type="ECO:0000256" key="3">
    <source>
        <dbReference type="ARBA" id="ARBA00022801"/>
    </source>
</evidence>
<comment type="subcellular location">
    <subcellularLocation>
        <location evidence="1">Membrane</location>
    </subcellularLocation>
</comment>
<evidence type="ECO:0000256" key="5">
    <source>
        <dbReference type="ARBA" id="ARBA00023136"/>
    </source>
</evidence>
<feature type="domain" description="Dynamin N-terminal" evidence="8">
    <location>
        <begin position="62"/>
        <end position="308"/>
    </location>
</feature>
<keyword evidence="2" id="KW-0547">Nucleotide-binding</keyword>
<feature type="coiled-coil region" evidence="6">
    <location>
        <begin position="712"/>
        <end position="749"/>
    </location>
</feature>
<evidence type="ECO:0000256" key="6">
    <source>
        <dbReference type="SAM" id="Coils"/>
    </source>
</evidence>
<keyword evidence="6" id="KW-0175">Coiled coil</keyword>
<organism evidence="9 10">
    <name type="scientific">Pseudomonas aeruginosa</name>
    <dbReference type="NCBI Taxonomy" id="287"/>
    <lineage>
        <taxon>Bacteria</taxon>
        <taxon>Pseudomonadati</taxon>
        <taxon>Pseudomonadota</taxon>
        <taxon>Gammaproteobacteria</taxon>
        <taxon>Pseudomonadales</taxon>
        <taxon>Pseudomonadaceae</taxon>
        <taxon>Pseudomonas</taxon>
    </lineage>
</organism>
<keyword evidence="4" id="KW-0342">GTP-binding</keyword>
<accession>A0A659BHX4</accession>
<dbReference type="AlphaFoldDB" id="A0A659BHX4"/>
<dbReference type="RefSeq" id="WP_003160955.1">
    <property type="nucleotide sequence ID" value="NZ_CAADOK010000216.1"/>
</dbReference>
<dbReference type="SUPFAM" id="SSF52540">
    <property type="entry name" value="P-loop containing nucleoside triphosphate hydrolases"/>
    <property type="match status" value="1"/>
</dbReference>
<evidence type="ECO:0000256" key="4">
    <source>
        <dbReference type="ARBA" id="ARBA00023134"/>
    </source>
</evidence>
<dbReference type="PANTHER" id="PTHR10465:SF0">
    <property type="entry name" value="SARCALUMENIN"/>
    <property type="match status" value="1"/>
</dbReference>
<dbReference type="GO" id="GO:0003924">
    <property type="term" value="F:GTPase activity"/>
    <property type="evidence" value="ECO:0007669"/>
    <property type="project" value="InterPro"/>
</dbReference>
<dbReference type="Gene3D" id="3.40.50.300">
    <property type="entry name" value="P-loop containing nucleotide triphosphate hydrolases"/>
    <property type="match status" value="2"/>
</dbReference>
<dbReference type="InterPro" id="IPR027417">
    <property type="entry name" value="P-loop_NTPase"/>
</dbReference>
<dbReference type="Proteomes" id="UP000284767">
    <property type="component" value="Unassembled WGS sequence"/>
</dbReference>
<dbReference type="Pfam" id="PF00350">
    <property type="entry name" value="Dynamin_N"/>
    <property type="match status" value="1"/>
</dbReference>
<name>A0A659BHX4_PSEAI</name>
<sequence length="750" mass="83029">MSLEQRITNLVNGMEKLDDIVDRYPGPGFTDGLYGEKGAPLKAKIVREDALAMAREGRNLRVGIIGRVKAGKSSLLNALMFAGNDVLPKAATPMTASLTILRYTDQDMPYAEVEYFRPEDVNDMRQLAEEYDSRFTVLLAERQKAAEERAARPGARNVSQPDPERLSASVKRELDTDPRLGGAKDMYARICDAGGLGDKGGKTERVDGRDLADLQGKLANYVGSGGRLTPFTKCLTLYLPIPSLQGVDVVDTPGVNDPVRSREERTMEELHNCDVVFVVSPAGQFLNRQDLDLMGRLTYKDGVREVFLVASQVDGQLFGSERDKHDGRLPDVLQGLRSTLATQASNTLAAENATNQGLDTLKSQLAERLVVTSSVAHALLTQPETEWDDTVRHVWSLLRSGYPAEFTQLESARPHLEAMAGIGQTNLMLEQVRGRKQVITEEKVNAFLEGQVRALRESVEGAPGVVSANREAFLKTRPEDLEEKLSAMQSGRERAIRVTNVAVGDIAEDAGGSLRSQINSKADELFGNAQNAAEQSKDYEVEYTDPSFGRKALSLITFGLVSAERTSTTVQTIDATRIRSELEAFHSSFSTQMVTIVDRTRQGLRSTIETGVLAALREYKVVEDRDIDTSRLAQACRAALREVSEFDDPELPPVPSRLMQNGTLRGSDASRFESAALEYLHELRKAASQEARKLTRAFEERLKAADVGARLFDHYEEQLNGLRAQIQEKEKTLQRYDELLAELKELQRHV</sequence>
<proteinExistence type="predicted"/>
<dbReference type="GO" id="GO:0016020">
    <property type="term" value="C:membrane"/>
    <property type="evidence" value="ECO:0007669"/>
    <property type="project" value="UniProtKB-SubCell"/>
</dbReference>
<evidence type="ECO:0000256" key="7">
    <source>
        <dbReference type="SAM" id="MobiDB-lite"/>
    </source>
</evidence>
<gene>
    <name evidence="9" type="ORF">IPC1295_32905</name>
</gene>
<evidence type="ECO:0000259" key="8">
    <source>
        <dbReference type="Pfam" id="PF00350"/>
    </source>
</evidence>
<dbReference type="EMBL" id="NSNE01000038">
    <property type="protein sequence ID" value="RPM02487.1"/>
    <property type="molecule type" value="Genomic_DNA"/>
</dbReference>
<evidence type="ECO:0000313" key="10">
    <source>
        <dbReference type="Proteomes" id="UP000284767"/>
    </source>
</evidence>